<name>A0ACC6JLN9_9PSED</name>
<gene>
    <name evidence="1" type="ORF">J2X87_002517</name>
</gene>
<accession>A0ACC6JLN9</accession>
<dbReference type="Proteomes" id="UP001259420">
    <property type="component" value="Unassembled WGS sequence"/>
</dbReference>
<comment type="caution">
    <text evidence="1">The sequence shown here is derived from an EMBL/GenBank/DDBJ whole genome shotgun (WGS) entry which is preliminary data.</text>
</comment>
<sequence>MTKLLFIPSPLLEESPTSMLKRMAVKHGCGNYADLQGILGRTNIFASLLCRSHPVIQSIARRAGAAEEDFLSGFYEPVAARRDIPPLKINGISVNSDIIRKRGAAFCSDCWAEGHERYIKDLKLCSYCPYHFKKYLFKCPKCQLKMHWHTPFEAQCRCDHILISPPCTSDEVKIEQKLLCIFRTEASDDFSSFMKHLNGLGYRLESPAQCPANRCLMSMAFALLEKDIPSLLACLRNLSALYPEIPKRIIAAKLSLFNDVKVQRCAREFVNDKACCALPEGAAVDRIPIHQFSLTRSQILGWLKLTEQNWTKLRNMMNTLAEKGRYDWRLAQKISEKVVSIRLQNGFRKKKILINGLSKKDLQKKLQISAKVISDAVKEKILILKKGQRRKYFSESDIDKFSDNYISTNRLSSQTGIPLLQIRKAIKHLGIISLNFKSQVLRHSLIGTQTTQLVIEWCKSNVPRTPKKQRCPSPMLEHYTTKSPEHWLPTTAAATYLKVCVRVIRQLIKSRILADVQRKGLGGGYCISIKELDSFKSRYMGATEARKLLGCRRAMTTKTLHRIGIKPCAGPSVDDNPSTFYLRGEILAYISARERLVSEEKIGYTRLEACKKLQLHRCTIPVLLKKEVLHHVNLKRGGCDLIKYSDVDTFYDRYAKLTTIGQWLKISKFCVRRLLAYFSIIPICGAPLDTAPDYLFSIDEIAQHFPIPTGKKYSNRSRYRNIPFANITELMKKYEVSAISFGTLFLNSGFTKPIQLGPTRYLLNQDIFKVEKILKKYYTIPQADSYLGEKQITRRLLKLRELVASYPLKAYYKHPMIKKSVLQDYAAQHGYL</sequence>
<proteinExistence type="predicted"/>
<keyword evidence="2" id="KW-1185">Reference proteome</keyword>
<evidence type="ECO:0000313" key="1">
    <source>
        <dbReference type="EMBL" id="MDR6607447.1"/>
    </source>
</evidence>
<evidence type="ECO:0000313" key="2">
    <source>
        <dbReference type="Proteomes" id="UP001259420"/>
    </source>
</evidence>
<organism evidence="1 2">
    <name type="scientific">Pseudomonas synxantha</name>
    <dbReference type="NCBI Taxonomy" id="47883"/>
    <lineage>
        <taxon>Bacteria</taxon>
        <taxon>Pseudomonadati</taxon>
        <taxon>Pseudomonadota</taxon>
        <taxon>Gammaproteobacteria</taxon>
        <taxon>Pseudomonadales</taxon>
        <taxon>Pseudomonadaceae</taxon>
        <taxon>Pseudomonas</taxon>
    </lineage>
</organism>
<dbReference type="EMBL" id="JAVDSD010000004">
    <property type="protein sequence ID" value="MDR6607447.1"/>
    <property type="molecule type" value="Genomic_DNA"/>
</dbReference>
<protein>
    <submittedName>
        <fullName evidence="1">Biotin operon repressor</fullName>
    </submittedName>
</protein>
<reference evidence="1" key="1">
    <citation type="submission" date="2023-07" db="EMBL/GenBank/DDBJ databases">
        <title>Sorghum-associated microbial communities from plants grown in Nebraska, USA.</title>
        <authorList>
            <person name="Schachtman D."/>
        </authorList>
    </citation>
    <scope>NUCLEOTIDE SEQUENCE</scope>
    <source>
        <strain evidence="1">BE46</strain>
    </source>
</reference>